<dbReference type="Pfam" id="PF01261">
    <property type="entry name" value="AP_endonuc_2"/>
    <property type="match status" value="1"/>
</dbReference>
<dbReference type="Gene3D" id="3.20.20.150">
    <property type="entry name" value="Divalent-metal-dependent TIM barrel enzymes"/>
    <property type="match status" value="1"/>
</dbReference>
<gene>
    <name evidence="3" type="ORF">AXX12_09240</name>
</gene>
<dbReference type="SUPFAM" id="SSF51658">
    <property type="entry name" value="Xylose isomerase-like"/>
    <property type="match status" value="1"/>
</dbReference>
<keyword evidence="1" id="KW-0413">Isomerase</keyword>
<accession>A0A154BRE6</accession>
<name>A0A154BRE6_ANASB</name>
<evidence type="ECO:0000256" key="1">
    <source>
        <dbReference type="ARBA" id="ARBA00023235"/>
    </source>
</evidence>
<feature type="domain" description="Xylose isomerase-like TIM barrel" evidence="2">
    <location>
        <begin position="30"/>
        <end position="253"/>
    </location>
</feature>
<dbReference type="STRING" id="1794912.AXX12_09240"/>
<keyword evidence="4" id="KW-1185">Reference proteome</keyword>
<dbReference type="Proteomes" id="UP000076268">
    <property type="component" value="Unassembled WGS sequence"/>
</dbReference>
<comment type="caution">
    <text evidence="3">The sequence shown here is derived from an EMBL/GenBank/DDBJ whole genome shotgun (WGS) entry which is preliminary data.</text>
</comment>
<dbReference type="GO" id="GO:0016853">
    <property type="term" value="F:isomerase activity"/>
    <property type="evidence" value="ECO:0007669"/>
    <property type="project" value="UniProtKB-KW"/>
</dbReference>
<reference evidence="3 4" key="1">
    <citation type="submission" date="2016-02" db="EMBL/GenBank/DDBJ databases">
        <title>Anaerosporomusa subterraneum gen. nov., sp. nov., a spore-forming obligate anaerobe isolated from saprolite.</title>
        <authorList>
            <person name="Choi J.K."/>
            <person name="Shah M."/>
            <person name="Yee N."/>
        </authorList>
    </citation>
    <scope>NUCLEOTIDE SEQUENCE [LARGE SCALE GENOMIC DNA]</scope>
    <source>
        <strain evidence="3 4">RU4</strain>
    </source>
</reference>
<dbReference type="PANTHER" id="PTHR43489">
    <property type="entry name" value="ISOMERASE"/>
    <property type="match status" value="1"/>
</dbReference>
<dbReference type="EMBL" id="LSGP01000017">
    <property type="protein sequence ID" value="KYZ76603.1"/>
    <property type="molecule type" value="Genomic_DNA"/>
</dbReference>
<dbReference type="InterPro" id="IPR050417">
    <property type="entry name" value="Sugar_Epim/Isomerase"/>
</dbReference>
<proteinExistence type="predicted"/>
<dbReference type="InterPro" id="IPR013022">
    <property type="entry name" value="Xyl_isomerase-like_TIM-brl"/>
</dbReference>
<dbReference type="AlphaFoldDB" id="A0A154BRE6"/>
<dbReference type="InterPro" id="IPR036237">
    <property type="entry name" value="Xyl_isomerase-like_sf"/>
</dbReference>
<evidence type="ECO:0000313" key="3">
    <source>
        <dbReference type="EMBL" id="KYZ76603.1"/>
    </source>
</evidence>
<dbReference type="PANTHER" id="PTHR43489:SF7">
    <property type="entry name" value="3-DEHYDRO-D-GULOSIDE 4-EPIMERASE-RELATED"/>
    <property type="match status" value="1"/>
</dbReference>
<organism evidence="3 4">
    <name type="scientific">Anaerosporomusa subterranea</name>
    <dbReference type="NCBI Taxonomy" id="1794912"/>
    <lineage>
        <taxon>Bacteria</taxon>
        <taxon>Bacillati</taxon>
        <taxon>Bacillota</taxon>
        <taxon>Negativicutes</taxon>
        <taxon>Acetonemataceae</taxon>
        <taxon>Anaerosporomusa</taxon>
    </lineage>
</organism>
<dbReference type="OrthoDB" id="9786584at2"/>
<evidence type="ECO:0000313" key="4">
    <source>
        <dbReference type="Proteomes" id="UP000076268"/>
    </source>
</evidence>
<evidence type="ECO:0000259" key="2">
    <source>
        <dbReference type="Pfam" id="PF01261"/>
    </source>
</evidence>
<protein>
    <recommendedName>
        <fullName evidence="2">Xylose isomerase-like TIM barrel domain-containing protein</fullName>
    </recommendedName>
</protein>
<sequence length="278" mass="30860">MNKISATIPLQFDTGFSPFFAAEFDEALSWLAENRFDGIEICVSDPKRVNVEELNNKLRRHHLVVTAVSTGQARALEGISLTDSIREVRESAVQRLREHVDLAAAIGFPLVTIGLLRGAGNPGTKDRDLTYLAEALEVCAAYAECRQVELMVEPINRYETTLLNTVDETVAFLASVAGGEQIGILFDTFHANIEEADICHSLEKLGDRLLHLHFADSNRWLPGMGHIDFSQICDTLRKMNYGGYVSLETINMPDRMVVRSRSQTSLKQCFAGMKEGGL</sequence>
<dbReference type="RefSeq" id="WP_066242357.1">
    <property type="nucleotide sequence ID" value="NZ_LSGP01000017.1"/>
</dbReference>